<sequence>MKSLYLRIWLTVVAALALFALASGWLVQRHLDQERVRSDAQMAERMAAWGELLQGSLPEAWEAPQAQADALKEWSRRLRLPLALDAPGGARIGASESYLRRELEPGGLSRAVAIRLDDGRTLWLVRPGGRKQRDPADAPEAGQGGPGADGPSRTGTGPDRPSFLGLPVAVPPDWPASLSLLLLLGLLFLGVAAGAWPVVRSLTRRLELLQQGVEAFGAGALHHRIQAEGSDEVAAVAHSFNRAAERIETLVQTHQRLLANASHELRSPLARLRMAVEMFESAGPAQRAALKTEIDTNVSELDALVEEVLLSSRLDAGAAVEVRDRIDLMALLAEEGARLAVPLQGDHPPILGNERLLRRAVRNLLENARRYAGEEVLLQVQPSSAPGFVEIRVCDRGPGVPEDQREKIFEPFYRMPGHAEREGGVGLGLSLVKQIAQRHQGTVFCEPNPGGGSCFVIRLPRA</sequence>
<comment type="subcellular location">
    <subcellularLocation>
        <location evidence="2">Cell membrane</location>
        <topology evidence="2">Multi-pass membrane protein</topology>
    </subcellularLocation>
</comment>
<dbReference type="InterPro" id="IPR003660">
    <property type="entry name" value="HAMP_dom"/>
</dbReference>
<proteinExistence type="predicted"/>
<evidence type="ECO:0000256" key="6">
    <source>
        <dbReference type="ARBA" id="ARBA00022679"/>
    </source>
</evidence>
<dbReference type="SMART" id="SM00388">
    <property type="entry name" value="HisKA"/>
    <property type="match status" value="1"/>
</dbReference>
<comment type="caution">
    <text evidence="14">The sequence shown here is derived from an EMBL/GenBank/DDBJ whole genome shotgun (WGS) entry which is preliminary data.</text>
</comment>
<evidence type="ECO:0000256" key="1">
    <source>
        <dbReference type="ARBA" id="ARBA00000085"/>
    </source>
</evidence>
<protein>
    <recommendedName>
        <fullName evidence="3">histidine kinase</fullName>
        <ecNumber evidence="3">2.7.13.3</ecNumber>
    </recommendedName>
</protein>
<dbReference type="SMART" id="SM00387">
    <property type="entry name" value="HATPase_c"/>
    <property type="match status" value="1"/>
</dbReference>
<keyword evidence="9" id="KW-0067">ATP-binding</keyword>
<dbReference type="PANTHER" id="PTHR44936">
    <property type="entry name" value="SENSOR PROTEIN CREC"/>
    <property type="match status" value="1"/>
</dbReference>
<dbReference type="Pfam" id="PF00672">
    <property type="entry name" value="HAMP"/>
    <property type="match status" value="1"/>
</dbReference>
<evidence type="ECO:0000256" key="11">
    <source>
        <dbReference type="SAM" id="Phobius"/>
    </source>
</evidence>
<dbReference type="InterPro" id="IPR050980">
    <property type="entry name" value="2C_sensor_his_kinase"/>
</dbReference>
<dbReference type="Proteomes" id="UP000672097">
    <property type="component" value="Unassembled WGS sequence"/>
</dbReference>
<evidence type="ECO:0000313" key="15">
    <source>
        <dbReference type="Proteomes" id="UP000672097"/>
    </source>
</evidence>
<keyword evidence="4" id="KW-1003">Cell membrane</keyword>
<evidence type="ECO:0000256" key="8">
    <source>
        <dbReference type="ARBA" id="ARBA00022777"/>
    </source>
</evidence>
<feature type="region of interest" description="Disordered" evidence="10">
    <location>
        <begin position="125"/>
        <end position="164"/>
    </location>
</feature>
<feature type="domain" description="Histidine kinase" evidence="12">
    <location>
        <begin position="260"/>
        <end position="462"/>
    </location>
</feature>
<keyword evidence="8 14" id="KW-0418">Kinase</keyword>
<evidence type="ECO:0000256" key="5">
    <source>
        <dbReference type="ARBA" id="ARBA00022553"/>
    </source>
</evidence>
<accession>A0ABS5E1E5</accession>
<evidence type="ECO:0000313" key="14">
    <source>
        <dbReference type="EMBL" id="MBQ0937213.1"/>
    </source>
</evidence>
<dbReference type="SUPFAM" id="SSF158472">
    <property type="entry name" value="HAMP domain-like"/>
    <property type="match status" value="1"/>
</dbReference>
<gene>
    <name evidence="14" type="ORF">KAK11_17945</name>
</gene>
<evidence type="ECO:0000256" key="3">
    <source>
        <dbReference type="ARBA" id="ARBA00012438"/>
    </source>
</evidence>
<dbReference type="Gene3D" id="6.10.340.10">
    <property type="match status" value="1"/>
</dbReference>
<feature type="domain" description="HAMP" evidence="13">
    <location>
        <begin position="200"/>
        <end position="252"/>
    </location>
</feature>
<dbReference type="InterPro" id="IPR004358">
    <property type="entry name" value="Sig_transdc_His_kin-like_C"/>
</dbReference>
<keyword evidence="15" id="KW-1185">Reference proteome</keyword>
<dbReference type="SMART" id="SM00304">
    <property type="entry name" value="HAMP"/>
    <property type="match status" value="1"/>
</dbReference>
<evidence type="ECO:0000256" key="10">
    <source>
        <dbReference type="SAM" id="MobiDB-lite"/>
    </source>
</evidence>
<name>A0ABS5E1E5_9BURK</name>
<dbReference type="GO" id="GO:0016301">
    <property type="term" value="F:kinase activity"/>
    <property type="evidence" value="ECO:0007669"/>
    <property type="project" value="UniProtKB-KW"/>
</dbReference>
<dbReference type="PRINTS" id="PR00344">
    <property type="entry name" value="BCTRLSENSOR"/>
</dbReference>
<dbReference type="InterPro" id="IPR005467">
    <property type="entry name" value="His_kinase_dom"/>
</dbReference>
<dbReference type="CDD" id="cd06225">
    <property type="entry name" value="HAMP"/>
    <property type="match status" value="1"/>
</dbReference>
<dbReference type="EMBL" id="JAGQDG010000007">
    <property type="protein sequence ID" value="MBQ0937213.1"/>
    <property type="molecule type" value="Genomic_DNA"/>
</dbReference>
<dbReference type="PANTHER" id="PTHR44936:SF10">
    <property type="entry name" value="SENSOR PROTEIN RSTB"/>
    <property type="match status" value="1"/>
</dbReference>
<evidence type="ECO:0000256" key="4">
    <source>
        <dbReference type="ARBA" id="ARBA00022475"/>
    </source>
</evidence>
<evidence type="ECO:0000259" key="13">
    <source>
        <dbReference type="PROSITE" id="PS50885"/>
    </source>
</evidence>
<dbReference type="Gene3D" id="3.30.565.10">
    <property type="entry name" value="Histidine kinase-like ATPase, C-terminal domain"/>
    <property type="match status" value="1"/>
</dbReference>
<dbReference type="Gene3D" id="1.10.287.130">
    <property type="match status" value="1"/>
</dbReference>
<evidence type="ECO:0000256" key="7">
    <source>
        <dbReference type="ARBA" id="ARBA00022741"/>
    </source>
</evidence>
<dbReference type="Pfam" id="PF00512">
    <property type="entry name" value="HisKA"/>
    <property type="match status" value="1"/>
</dbReference>
<dbReference type="RefSeq" id="WP_210810681.1">
    <property type="nucleotide sequence ID" value="NZ_JAGQDG010000007.1"/>
</dbReference>
<dbReference type="SUPFAM" id="SSF47384">
    <property type="entry name" value="Homodimeric domain of signal transducing histidine kinase"/>
    <property type="match status" value="1"/>
</dbReference>
<keyword evidence="11" id="KW-0812">Transmembrane</keyword>
<evidence type="ECO:0000256" key="9">
    <source>
        <dbReference type="ARBA" id="ARBA00022840"/>
    </source>
</evidence>
<dbReference type="SUPFAM" id="SSF55874">
    <property type="entry name" value="ATPase domain of HSP90 chaperone/DNA topoisomerase II/histidine kinase"/>
    <property type="match status" value="1"/>
</dbReference>
<dbReference type="CDD" id="cd00075">
    <property type="entry name" value="HATPase"/>
    <property type="match status" value="1"/>
</dbReference>
<dbReference type="InterPro" id="IPR036890">
    <property type="entry name" value="HATPase_C_sf"/>
</dbReference>
<dbReference type="CDD" id="cd00082">
    <property type="entry name" value="HisKA"/>
    <property type="match status" value="1"/>
</dbReference>
<dbReference type="InterPro" id="IPR003594">
    <property type="entry name" value="HATPase_dom"/>
</dbReference>
<dbReference type="Pfam" id="PF02518">
    <property type="entry name" value="HATPase_c"/>
    <property type="match status" value="1"/>
</dbReference>
<dbReference type="EC" id="2.7.13.3" evidence="3"/>
<dbReference type="InterPro" id="IPR003661">
    <property type="entry name" value="HisK_dim/P_dom"/>
</dbReference>
<keyword evidence="7" id="KW-0547">Nucleotide-binding</keyword>
<dbReference type="PROSITE" id="PS50885">
    <property type="entry name" value="HAMP"/>
    <property type="match status" value="1"/>
</dbReference>
<feature type="transmembrane region" description="Helical" evidence="11">
    <location>
        <begin position="178"/>
        <end position="199"/>
    </location>
</feature>
<keyword evidence="11" id="KW-1133">Transmembrane helix</keyword>
<keyword evidence="5" id="KW-0597">Phosphoprotein</keyword>
<keyword evidence="11" id="KW-0472">Membrane</keyword>
<organism evidence="14 15">
    <name type="scientific">Ideonella paludis</name>
    <dbReference type="NCBI Taxonomy" id="1233411"/>
    <lineage>
        <taxon>Bacteria</taxon>
        <taxon>Pseudomonadati</taxon>
        <taxon>Pseudomonadota</taxon>
        <taxon>Betaproteobacteria</taxon>
        <taxon>Burkholderiales</taxon>
        <taxon>Sphaerotilaceae</taxon>
        <taxon>Ideonella</taxon>
    </lineage>
</organism>
<reference evidence="14 15" key="1">
    <citation type="submission" date="2021-04" db="EMBL/GenBank/DDBJ databases">
        <title>The genome sequence of type strain Ideonella paludis KCTC 32238.</title>
        <authorList>
            <person name="Liu Y."/>
        </authorList>
    </citation>
    <scope>NUCLEOTIDE SEQUENCE [LARGE SCALE GENOMIC DNA]</scope>
    <source>
        <strain evidence="14 15">KCTC 32238</strain>
    </source>
</reference>
<dbReference type="PROSITE" id="PS50109">
    <property type="entry name" value="HIS_KIN"/>
    <property type="match status" value="1"/>
</dbReference>
<dbReference type="InterPro" id="IPR036097">
    <property type="entry name" value="HisK_dim/P_sf"/>
</dbReference>
<evidence type="ECO:0000256" key="2">
    <source>
        <dbReference type="ARBA" id="ARBA00004651"/>
    </source>
</evidence>
<keyword evidence="6" id="KW-0808">Transferase</keyword>
<comment type="catalytic activity">
    <reaction evidence="1">
        <text>ATP + protein L-histidine = ADP + protein N-phospho-L-histidine.</text>
        <dbReference type="EC" id="2.7.13.3"/>
    </reaction>
</comment>
<evidence type="ECO:0000259" key="12">
    <source>
        <dbReference type="PROSITE" id="PS50109"/>
    </source>
</evidence>